<dbReference type="RefSeq" id="WP_377781561.1">
    <property type="nucleotide sequence ID" value="NZ_JBHUEH010000016.1"/>
</dbReference>
<protein>
    <submittedName>
        <fullName evidence="2">S-layer homology domain-containing protein</fullName>
    </submittedName>
</protein>
<reference evidence="3" key="1">
    <citation type="journal article" date="2019" name="Int. J. Syst. Evol. Microbiol.">
        <title>The Global Catalogue of Microorganisms (GCM) 10K type strain sequencing project: providing services to taxonomists for standard genome sequencing and annotation.</title>
        <authorList>
            <consortium name="The Broad Institute Genomics Platform"/>
            <consortium name="The Broad Institute Genome Sequencing Center for Infectious Disease"/>
            <person name="Wu L."/>
            <person name="Ma J."/>
        </authorList>
    </citation>
    <scope>NUCLEOTIDE SEQUENCE [LARGE SCALE GENOMIC DNA]</scope>
    <source>
        <strain evidence="3">CCUG 54950</strain>
    </source>
</reference>
<organism evidence="2 3">
    <name type="scientific">Paenibacillus wenxiniae</name>
    <dbReference type="NCBI Taxonomy" id="1636843"/>
    <lineage>
        <taxon>Bacteria</taxon>
        <taxon>Bacillati</taxon>
        <taxon>Bacillota</taxon>
        <taxon>Bacilli</taxon>
        <taxon>Bacillales</taxon>
        <taxon>Paenibacillaceae</taxon>
        <taxon>Paenibacillus</taxon>
    </lineage>
</organism>
<keyword evidence="3" id="KW-1185">Reference proteome</keyword>
<dbReference type="EMBL" id="JBHUEH010000016">
    <property type="protein sequence ID" value="MFD1886603.1"/>
    <property type="molecule type" value="Genomic_DNA"/>
</dbReference>
<accession>A0ABW4RKA3</accession>
<proteinExistence type="predicted"/>
<gene>
    <name evidence="2" type="ORF">ACFSC9_13825</name>
</gene>
<feature type="domain" description="SLH" evidence="1">
    <location>
        <begin position="1"/>
        <end position="56"/>
    </location>
</feature>
<dbReference type="Pfam" id="PF00395">
    <property type="entry name" value="SLH"/>
    <property type="match status" value="1"/>
</dbReference>
<comment type="caution">
    <text evidence="2">The sequence shown here is derived from an EMBL/GenBank/DDBJ whole genome shotgun (WGS) entry which is preliminary data.</text>
</comment>
<evidence type="ECO:0000313" key="3">
    <source>
        <dbReference type="Proteomes" id="UP001597233"/>
    </source>
</evidence>
<dbReference type="PROSITE" id="PS51272">
    <property type="entry name" value="SLH"/>
    <property type="match status" value="1"/>
</dbReference>
<dbReference type="Proteomes" id="UP001597233">
    <property type="component" value="Unassembled WGS sequence"/>
</dbReference>
<evidence type="ECO:0000313" key="2">
    <source>
        <dbReference type="EMBL" id="MFD1886603.1"/>
    </source>
</evidence>
<sequence>MSNLPQLEAIEAVTAAGWIRGIGNNQFDPETPVTRVALAVIMGTWLKQAYPYSSSAPSPTGYSDVSAQHWAYNAIVSVQPLNTLPVSTDKFTTSFHNID</sequence>
<evidence type="ECO:0000259" key="1">
    <source>
        <dbReference type="PROSITE" id="PS51272"/>
    </source>
</evidence>
<name>A0ABW4RKA3_9BACL</name>
<dbReference type="InterPro" id="IPR001119">
    <property type="entry name" value="SLH_dom"/>
</dbReference>